<protein>
    <recommendedName>
        <fullName evidence="4">Enzymatic polyprotein</fullName>
    </recommendedName>
</protein>
<dbReference type="Proteomes" id="UP001159427">
    <property type="component" value="Unassembled WGS sequence"/>
</dbReference>
<dbReference type="PANTHER" id="PTHR33206">
    <property type="entry name" value="PROTEIN CBG10425"/>
    <property type="match status" value="1"/>
</dbReference>
<accession>A0ABN8LX38</accession>
<evidence type="ECO:0000313" key="3">
    <source>
        <dbReference type="Proteomes" id="UP001159427"/>
    </source>
</evidence>
<organism evidence="2 3">
    <name type="scientific">Porites evermanni</name>
    <dbReference type="NCBI Taxonomy" id="104178"/>
    <lineage>
        <taxon>Eukaryota</taxon>
        <taxon>Metazoa</taxon>
        <taxon>Cnidaria</taxon>
        <taxon>Anthozoa</taxon>
        <taxon>Hexacorallia</taxon>
        <taxon>Scleractinia</taxon>
        <taxon>Fungiina</taxon>
        <taxon>Poritidae</taxon>
        <taxon>Porites</taxon>
    </lineage>
</organism>
<proteinExistence type="predicted"/>
<evidence type="ECO:0008006" key="4">
    <source>
        <dbReference type="Google" id="ProtNLM"/>
    </source>
</evidence>
<sequence length="970" mass="113266">QFPGGAYKTPPTIFQLLEDEGLTVPEHLKFFPYRATFDFECMFTSETDLNDTEKLTWNAKHVPLSVSVCSNVPDYEQPKCFVSDGDSKQLVKKMLEHLVKISEKSYDLLRKEFNFLFEAIDQKLQDLQQKSESCEPSRDKTAEDSTQEDSDDEGEDLMDTDDEEEIESTEEDRVFIDDDVEEQGASFYRALDRQHEDQSKNDHKCEYHRPEDNSPEPKEKKVHPLKKLRDRFQEYLQELPVLGFNSSVQFTIKRNHNFMCLKTPHLRFLDVTNFLAPGFSYDKFLKAYECPQTKGFFPYQWLDSLEKLEHPSLPPHEAFFSTLKNKNISEEDYQYCQQVWSNNNMQTFREFLIRYNNLDVQPFCEALEKMCAFWKDKKIDMLRQGISIPGVTLTYLFTTLESGIFFSLFDEKNKDLYYLFKKNMVGGPSIIFHRYHEAGKTKIREKEMEDQGKQAKTCQKILGYDANALHLWAIMQDMPTGSFTRRREETGFKRESSSRMATEWLEWKAHEGGIFIRHQMNNTEKRIGERKIPVDGFHGPSQTVFQFHGCWWHGHICHLTKGIEMNEKRKRPIAELREETKETSKYIKDQGYHLVEIYECQWRRIKKTNSQVQQFLNSKFNRPLDHHKTLTQDQILSAVRSESLFGVVECDVRVPDALKPNMVWQAVSDARRAGDVDPNKAIIVDTMKLVGNSSYGKTITDQERHREVQFYKANWFPRTDTPKHKAYDKRTPGLFKEEWSGTGIIGLSSKTYYCSGAYDKFSCKGVNKKTNDINKEKYLNILTLPVTQTLKNLDSHMGDILENKQLDDEEKAKLYNQVLQWYLTYYEQRKGQPLHVKLMTLKTTETPKPVENAESTEEASPDNSLPTAVELEVMKSVPKIYKAGARQLLDKIKKHQDVLHWNDKGELLYENKPIPGSHVVDLVNDTLRHRKGFEPVGWSVFARGLARMNVPENLVRNPQRQSAIREFKAR</sequence>
<gene>
    <name evidence="2" type="ORF">PEVE_00008228</name>
</gene>
<feature type="region of interest" description="Disordered" evidence="1">
    <location>
        <begin position="845"/>
        <end position="864"/>
    </location>
</feature>
<feature type="compositionally biased region" description="Basic and acidic residues" evidence="1">
    <location>
        <begin position="132"/>
        <end position="143"/>
    </location>
</feature>
<feature type="non-terminal residue" evidence="2">
    <location>
        <position position="1"/>
    </location>
</feature>
<dbReference type="PANTHER" id="PTHR33206:SF1">
    <property type="entry name" value="DNA-DIRECTED DNA POLYMERASE"/>
    <property type="match status" value="1"/>
</dbReference>
<dbReference type="Gene3D" id="3.40.960.10">
    <property type="entry name" value="VSR Endonuclease"/>
    <property type="match status" value="1"/>
</dbReference>
<evidence type="ECO:0000313" key="2">
    <source>
        <dbReference type="EMBL" id="CAH3020698.1"/>
    </source>
</evidence>
<feature type="compositionally biased region" description="Acidic residues" evidence="1">
    <location>
        <begin position="145"/>
        <end position="170"/>
    </location>
</feature>
<feature type="region of interest" description="Disordered" evidence="1">
    <location>
        <begin position="191"/>
        <end position="222"/>
    </location>
</feature>
<keyword evidence="3" id="KW-1185">Reference proteome</keyword>
<name>A0ABN8LX38_9CNID</name>
<feature type="region of interest" description="Disordered" evidence="1">
    <location>
        <begin position="128"/>
        <end position="175"/>
    </location>
</feature>
<comment type="caution">
    <text evidence="2">The sequence shown here is derived from an EMBL/GenBank/DDBJ whole genome shotgun (WGS) entry which is preliminary data.</text>
</comment>
<feature type="compositionally biased region" description="Basic and acidic residues" evidence="1">
    <location>
        <begin position="191"/>
        <end position="219"/>
    </location>
</feature>
<evidence type="ECO:0000256" key="1">
    <source>
        <dbReference type="SAM" id="MobiDB-lite"/>
    </source>
</evidence>
<dbReference type="EMBL" id="CALNXI010000156">
    <property type="protein sequence ID" value="CAH3020698.1"/>
    <property type="molecule type" value="Genomic_DNA"/>
</dbReference>
<reference evidence="2 3" key="1">
    <citation type="submission" date="2022-05" db="EMBL/GenBank/DDBJ databases">
        <authorList>
            <consortium name="Genoscope - CEA"/>
            <person name="William W."/>
        </authorList>
    </citation>
    <scope>NUCLEOTIDE SEQUENCE [LARGE SCALE GENOMIC DNA]</scope>
</reference>
<feature type="non-terminal residue" evidence="2">
    <location>
        <position position="970"/>
    </location>
</feature>